<reference evidence="12" key="1">
    <citation type="submission" date="2015-11" db="EMBL/GenBank/DDBJ databases">
        <authorList>
            <person name="Varghese N."/>
        </authorList>
    </citation>
    <scope>NUCLEOTIDE SEQUENCE [LARGE SCALE GENOMIC DNA]</scope>
    <source>
        <strain evidence="12">DSM 45899</strain>
    </source>
</reference>
<dbReference type="Gene3D" id="3.40.1190.20">
    <property type="match status" value="1"/>
</dbReference>
<feature type="active site" description="Proton acceptor" evidence="9">
    <location>
        <position position="254"/>
    </location>
</feature>
<feature type="binding site" evidence="9">
    <location>
        <position position="138"/>
    </location>
    <ligand>
        <name>substrate</name>
    </ligand>
</feature>
<dbReference type="GO" id="GO:0005524">
    <property type="term" value="F:ATP binding"/>
    <property type="evidence" value="ECO:0007669"/>
    <property type="project" value="UniProtKB-UniRule"/>
</dbReference>
<comment type="cofactor">
    <cofactor evidence="9">
        <name>Mg(2+)</name>
        <dbReference type="ChEBI" id="CHEBI:18420"/>
    </cofactor>
    <text evidence="9">Requires a divalent cation, most likely magnesium in vivo, as an electrophilic catalyst to aid phosphoryl group transfer. It is the chelate of the metal and the nucleotide that is the actual substrate.</text>
</comment>
<dbReference type="InterPro" id="IPR029056">
    <property type="entry name" value="Ribokinase-like"/>
</dbReference>
<keyword evidence="3 9" id="KW-0547">Nucleotide-binding</keyword>
<feature type="binding site" evidence="9">
    <location>
        <position position="254"/>
    </location>
    <ligand>
        <name>substrate</name>
    </ligand>
</feature>
<feature type="binding site" evidence="9">
    <location>
        <begin position="253"/>
        <end position="254"/>
    </location>
    <ligand>
        <name>ATP</name>
        <dbReference type="ChEBI" id="CHEBI:30616"/>
    </ligand>
</feature>
<evidence type="ECO:0000256" key="5">
    <source>
        <dbReference type="ARBA" id="ARBA00022840"/>
    </source>
</evidence>
<accession>A0A0S4QWF4</accession>
<dbReference type="UniPathway" id="UPA00916">
    <property type="reaction ID" value="UER00889"/>
</dbReference>
<feature type="binding site" evidence="9">
    <location>
        <begin position="222"/>
        <end position="227"/>
    </location>
    <ligand>
        <name>ATP</name>
        <dbReference type="ChEBI" id="CHEBI:30616"/>
    </ligand>
</feature>
<proteinExistence type="inferred from homology"/>
<keyword evidence="8 9" id="KW-0119">Carbohydrate metabolism</keyword>
<evidence type="ECO:0000313" key="11">
    <source>
        <dbReference type="EMBL" id="CUU59545.1"/>
    </source>
</evidence>
<feature type="binding site" evidence="9">
    <location>
        <position position="248"/>
    </location>
    <ligand>
        <name>K(+)</name>
        <dbReference type="ChEBI" id="CHEBI:29103"/>
    </ligand>
</feature>
<name>A0A0S4QWF4_9ACTN</name>
<comment type="similarity">
    <text evidence="9">Belongs to the carbohydrate kinase PfkB family. Ribokinase subfamily.</text>
</comment>
<feature type="binding site" evidence="9">
    <location>
        <position position="250"/>
    </location>
    <ligand>
        <name>K(+)</name>
        <dbReference type="ChEBI" id="CHEBI:29103"/>
    </ligand>
</feature>
<dbReference type="Pfam" id="PF00294">
    <property type="entry name" value="PfkB"/>
    <property type="match status" value="1"/>
</dbReference>
<dbReference type="GO" id="GO:0046872">
    <property type="term" value="F:metal ion binding"/>
    <property type="evidence" value="ECO:0007669"/>
    <property type="project" value="UniProtKB-KW"/>
</dbReference>
<dbReference type="CDD" id="cd01174">
    <property type="entry name" value="ribokinase"/>
    <property type="match status" value="1"/>
</dbReference>
<dbReference type="GO" id="GO:0019303">
    <property type="term" value="P:D-ribose catabolic process"/>
    <property type="evidence" value="ECO:0007669"/>
    <property type="project" value="UniProtKB-UniRule"/>
</dbReference>
<keyword evidence="2 9" id="KW-0479">Metal-binding</keyword>
<comment type="caution">
    <text evidence="9">Lacks conserved residue(s) required for the propagation of feature annotation.</text>
</comment>
<evidence type="ECO:0000256" key="9">
    <source>
        <dbReference type="HAMAP-Rule" id="MF_01987"/>
    </source>
</evidence>
<feature type="binding site" evidence="9">
    <location>
        <begin position="12"/>
        <end position="14"/>
    </location>
    <ligand>
        <name>substrate</name>
    </ligand>
</feature>
<dbReference type="PANTHER" id="PTHR10584">
    <property type="entry name" value="SUGAR KINASE"/>
    <property type="match status" value="1"/>
</dbReference>
<gene>
    <name evidence="9" type="primary">rbsK</name>
    <name evidence="11" type="ORF">Ga0074812_12915</name>
</gene>
<feature type="binding site" evidence="9">
    <location>
        <position position="289"/>
    </location>
    <ligand>
        <name>K(+)</name>
        <dbReference type="ChEBI" id="CHEBI:29103"/>
    </ligand>
</feature>
<keyword evidence="5 9" id="KW-0067">ATP-binding</keyword>
<dbReference type="GO" id="GO:0004747">
    <property type="term" value="F:ribokinase activity"/>
    <property type="evidence" value="ECO:0007669"/>
    <property type="project" value="UniProtKB-UniRule"/>
</dbReference>
<feature type="binding site" evidence="9">
    <location>
        <position position="284"/>
    </location>
    <ligand>
        <name>K(+)</name>
        <dbReference type="ChEBI" id="CHEBI:29103"/>
    </ligand>
</feature>
<evidence type="ECO:0000256" key="3">
    <source>
        <dbReference type="ARBA" id="ARBA00022741"/>
    </source>
</evidence>
<evidence type="ECO:0000256" key="1">
    <source>
        <dbReference type="ARBA" id="ARBA00022679"/>
    </source>
</evidence>
<evidence type="ECO:0000256" key="8">
    <source>
        <dbReference type="ARBA" id="ARBA00023277"/>
    </source>
</evidence>
<dbReference type="SUPFAM" id="SSF53613">
    <property type="entry name" value="Ribokinase-like"/>
    <property type="match status" value="1"/>
</dbReference>
<evidence type="ECO:0000259" key="10">
    <source>
        <dbReference type="Pfam" id="PF00294"/>
    </source>
</evidence>
<keyword evidence="9" id="KW-0963">Cytoplasm</keyword>
<feature type="binding site" evidence="9">
    <location>
        <position position="287"/>
    </location>
    <ligand>
        <name>K(+)</name>
        <dbReference type="ChEBI" id="CHEBI:29103"/>
    </ligand>
</feature>
<dbReference type="InterPro" id="IPR011611">
    <property type="entry name" value="PfkB_dom"/>
</dbReference>
<evidence type="ECO:0000256" key="6">
    <source>
        <dbReference type="ARBA" id="ARBA00022842"/>
    </source>
</evidence>
<dbReference type="EMBL" id="FAOZ01000029">
    <property type="protein sequence ID" value="CUU59545.1"/>
    <property type="molecule type" value="Genomic_DNA"/>
</dbReference>
<sequence length="309" mass="31270">MLSRVVVVGSVNMDVLTRCVRMPRPGETVPGRSVSLLPGGKGANQAVAARRAGAATSMVGAVGDDDFGRILRDFLDSEHLDLGRLAAVPGASGTAVILVDGSGENAITIVPGANDRVLPNSLDGIPLTPGDILLLQGEIPEATNIAAIARAREAGAVTVLNLAPYRPTPPDVLRDVDYLVVNETEFANVTGVGADPAAAMTSDRVEGLLADGAGVAPNVVVTLGAEGLLARLDGTVLRVPGFPVTAVDTTGAGDCFCGAFGAALARSEEPEQALRYASAAAALSVRSHGAGPSMPTDAAINHFLGSPAR</sequence>
<comment type="activity regulation">
    <text evidence="9">Activated by a monovalent cation that binds near, but not in, the active site. The most likely occupant of the site in vivo is potassium. Ion binding induces a conformational change that may alter substrate affinity.</text>
</comment>
<feature type="binding site" evidence="9">
    <location>
        <position position="293"/>
    </location>
    <ligand>
        <name>K(+)</name>
        <dbReference type="ChEBI" id="CHEBI:29103"/>
    </ligand>
</feature>
<dbReference type="InterPro" id="IPR011877">
    <property type="entry name" value="Ribokinase"/>
</dbReference>
<dbReference type="InterPro" id="IPR002139">
    <property type="entry name" value="Ribo/fructo_kinase"/>
</dbReference>
<dbReference type="PRINTS" id="PR00990">
    <property type="entry name" value="RIBOKINASE"/>
</dbReference>
<dbReference type="EC" id="2.7.1.15" evidence="9"/>
<protein>
    <recommendedName>
        <fullName evidence="9">Ribokinase</fullName>
        <shortName evidence="9">RK</shortName>
        <ecNumber evidence="9">2.7.1.15</ecNumber>
    </recommendedName>
</protein>
<comment type="function">
    <text evidence="9">Catalyzes the phosphorylation of ribose at O-5 in a reaction requiring ATP and magnesium. The resulting D-ribose-5-phosphate can then be used either for sythesis of nucleotides, histidine, and tryptophan, or as a component of the pentose phosphate pathway.</text>
</comment>
<comment type="subunit">
    <text evidence="9">Homodimer.</text>
</comment>
<evidence type="ECO:0000256" key="7">
    <source>
        <dbReference type="ARBA" id="ARBA00022958"/>
    </source>
</evidence>
<comment type="catalytic activity">
    <reaction evidence="9">
        <text>D-ribose + ATP = D-ribose 5-phosphate + ADP + H(+)</text>
        <dbReference type="Rhea" id="RHEA:13697"/>
        <dbReference type="ChEBI" id="CHEBI:15378"/>
        <dbReference type="ChEBI" id="CHEBI:30616"/>
        <dbReference type="ChEBI" id="CHEBI:47013"/>
        <dbReference type="ChEBI" id="CHEBI:78346"/>
        <dbReference type="ChEBI" id="CHEBI:456216"/>
        <dbReference type="EC" id="2.7.1.15"/>
    </reaction>
</comment>
<keyword evidence="1 9" id="KW-0808">Transferase</keyword>
<dbReference type="GO" id="GO:0005829">
    <property type="term" value="C:cytosol"/>
    <property type="evidence" value="ECO:0007669"/>
    <property type="project" value="TreeGrafter"/>
</dbReference>
<keyword evidence="4 9" id="KW-0418">Kinase</keyword>
<evidence type="ECO:0000256" key="4">
    <source>
        <dbReference type="ARBA" id="ARBA00022777"/>
    </source>
</evidence>
<evidence type="ECO:0000256" key="2">
    <source>
        <dbReference type="ARBA" id="ARBA00022723"/>
    </source>
</evidence>
<dbReference type="HAMAP" id="MF_01987">
    <property type="entry name" value="Ribokinase"/>
    <property type="match status" value="1"/>
</dbReference>
<dbReference type="AlphaFoldDB" id="A0A0S4QWF4"/>
<feature type="domain" description="Carbohydrate kinase PfkB" evidence="10">
    <location>
        <begin position="4"/>
        <end position="296"/>
    </location>
</feature>
<comment type="pathway">
    <text evidence="9">Carbohydrate metabolism; D-ribose degradation; D-ribose 5-phosphate from beta-D-ribopyranose: step 2/2.</text>
</comment>
<feature type="binding site" evidence="9">
    <location>
        <begin position="40"/>
        <end position="44"/>
    </location>
    <ligand>
        <name>substrate</name>
    </ligand>
</feature>
<comment type="subcellular location">
    <subcellularLocation>
        <location evidence="9">Cytoplasm</location>
    </subcellularLocation>
</comment>
<keyword evidence="7 9" id="KW-0630">Potassium</keyword>
<feature type="binding site" evidence="9">
    <location>
        <position position="182"/>
    </location>
    <ligand>
        <name>ATP</name>
        <dbReference type="ChEBI" id="CHEBI:30616"/>
    </ligand>
</feature>
<keyword evidence="12" id="KW-1185">Reference proteome</keyword>
<evidence type="ECO:0000313" key="12">
    <source>
        <dbReference type="Proteomes" id="UP000198802"/>
    </source>
</evidence>
<dbReference type="PANTHER" id="PTHR10584:SF166">
    <property type="entry name" value="RIBOKINASE"/>
    <property type="match status" value="1"/>
</dbReference>
<organism evidence="11 12">
    <name type="scientific">Parafrankia irregularis</name>
    <dbReference type="NCBI Taxonomy" id="795642"/>
    <lineage>
        <taxon>Bacteria</taxon>
        <taxon>Bacillati</taxon>
        <taxon>Actinomycetota</taxon>
        <taxon>Actinomycetes</taxon>
        <taxon>Frankiales</taxon>
        <taxon>Frankiaceae</taxon>
        <taxon>Parafrankia</taxon>
    </lineage>
</organism>
<dbReference type="Proteomes" id="UP000198802">
    <property type="component" value="Unassembled WGS sequence"/>
</dbReference>
<keyword evidence="6 9" id="KW-0460">Magnesium</keyword>